<accession>A0A511YXC2</accession>
<keyword evidence="2" id="KW-1133">Transmembrane helix</keyword>
<sequence>MFERAKTRGAHSSAVGQSFVDGLHLALITAAVVLVAGALVVWRRMRPDEGPREAGAAAEATRAPAPVSA</sequence>
<evidence type="ECO:0000256" key="1">
    <source>
        <dbReference type="SAM" id="MobiDB-lite"/>
    </source>
</evidence>
<organism evidence="3 4">
    <name type="scientific">Actinotalea fermentans</name>
    <dbReference type="NCBI Taxonomy" id="43671"/>
    <lineage>
        <taxon>Bacteria</taxon>
        <taxon>Bacillati</taxon>
        <taxon>Actinomycetota</taxon>
        <taxon>Actinomycetes</taxon>
        <taxon>Micrococcales</taxon>
        <taxon>Cellulomonadaceae</taxon>
        <taxon>Actinotalea</taxon>
    </lineage>
</organism>
<gene>
    <name evidence="3" type="ORF">AFE02nite_15200</name>
</gene>
<protein>
    <submittedName>
        <fullName evidence="3">Uncharacterized protein</fullName>
    </submittedName>
</protein>
<feature type="compositionally biased region" description="Low complexity" evidence="1">
    <location>
        <begin position="53"/>
        <end position="69"/>
    </location>
</feature>
<evidence type="ECO:0000313" key="3">
    <source>
        <dbReference type="EMBL" id="GEN79786.1"/>
    </source>
</evidence>
<proteinExistence type="predicted"/>
<dbReference type="EMBL" id="BJYK01000004">
    <property type="protein sequence ID" value="GEN79786.1"/>
    <property type="molecule type" value="Genomic_DNA"/>
</dbReference>
<name>A0A511YXC2_9CELL</name>
<evidence type="ECO:0000256" key="2">
    <source>
        <dbReference type="SAM" id="Phobius"/>
    </source>
</evidence>
<dbReference type="AlphaFoldDB" id="A0A511YXC2"/>
<dbReference type="RefSeq" id="WP_034247181.1">
    <property type="nucleotide sequence ID" value="NZ_BJYK01000004.1"/>
</dbReference>
<feature type="region of interest" description="Disordered" evidence="1">
    <location>
        <begin position="50"/>
        <end position="69"/>
    </location>
</feature>
<comment type="caution">
    <text evidence="3">The sequence shown here is derived from an EMBL/GenBank/DDBJ whole genome shotgun (WGS) entry which is preliminary data.</text>
</comment>
<keyword evidence="4" id="KW-1185">Reference proteome</keyword>
<reference evidence="3 4" key="1">
    <citation type="submission" date="2019-07" db="EMBL/GenBank/DDBJ databases">
        <title>Whole genome shotgun sequence of Actinotalea fermentans NBRC 105374.</title>
        <authorList>
            <person name="Hosoyama A."/>
            <person name="Uohara A."/>
            <person name="Ohji S."/>
            <person name="Ichikawa N."/>
        </authorList>
    </citation>
    <scope>NUCLEOTIDE SEQUENCE [LARGE SCALE GENOMIC DNA]</scope>
    <source>
        <strain evidence="3 4">NBRC 105374</strain>
    </source>
</reference>
<evidence type="ECO:0000313" key="4">
    <source>
        <dbReference type="Proteomes" id="UP000321484"/>
    </source>
</evidence>
<keyword evidence="2" id="KW-0812">Transmembrane</keyword>
<keyword evidence="2" id="KW-0472">Membrane</keyword>
<dbReference type="Proteomes" id="UP000321484">
    <property type="component" value="Unassembled WGS sequence"/>
</dbReference>
<feature type="transmembrane region" description="Helical" evidence="2">
    <location>
        <begin position="22"/>
        <end position="42"/>
    </location>
</feature>